<evidence type="ECO:0000256" key="1">
    <source>
        <dbReference type="SAM" id="Phobius"/>
    </source>
</evidence>
<sequence>MSLSEREQRVLRDLERQLHEEDPDLAETIQHPERHLARVSPRKVGLGIALVLVGLVVVISGVVLGHGNGLVSILVGVTGFGLAVAGVALIVRRPPTLNDARGGAAKARAGRSTFMERQSERWERRRYDER</sequence>
<protein>
    <submittedName>
        <fullName evidence="2">DUF3040 domain-containing protein</fullName>
    </submittedName>
</protein>
<keyword evidence="3" id="KW-1185">Reference proteome</keyword>
<reference evidence="2 3" key="1">
    <citation type="submission" date="2020-05" db="EMBL/GenBank/DDBJ databases">
        <title>Actinomyces sp. zg-325.</title>
        <authorList>
            <person name="Yang C."/>
        </authorList>
    </citation>
    <scope>NUCLEOTIDE SEQUENCE [LARGE SCALE GENOMIC DNA]</scope>
    <source>
        <strain evidence="3">zg-325</strain>
    </source>
</reference>
<dbReference type="Pfam" id="PF11239">
    <property type="entry name" value="DUF3040"/>
    <property type="match status" value="1"/>
</dbReference>
<proteinExistence type="predicted"/>
<accession>A0A6M8B4H1</accession>
<dbReference type="KEGG" id="amam:HPC72_04040"/>
<organism evidence="2 3">
    <name type="scientific">Actinomyces marmotae</name>
    <dbReference type="NCBI Taxonomy" id="2737173"/>
    <lineage>
        <taxon>Bacteria</taxon>
        <taxon>Bacillati</taxon>
        <taxon>Actinomycetota</taxon>
        <taxon>Actinomycetes</taxon>
        <taxon>Actinomycetales</taxon>
        <taxon>Actinomycetaceae</taxon>
        <taxon>Actinomyces</taxon>
    </lineage>
</organism>
<evidence type="ECO:0000313" key="2">
    <source>
        <dbReference type="EMBL" id="QKD79527.1"/>
    </source>
</evidence>
<dbReference type="AlphaFoldDB" id="A0A6M8B4H1"/>
<gene>
    <name evidence="2" type="ORF">HPC72_04040</name>
</gene>
<dbReference type="EMBL" id="CP053642">
    <property type="protein sequence ID" value="QKD79527.1"/>
    <property type="molecule type" value="Genomic_DNA"/>
</dbReference>
<evidence type="ECO:0000313" key="3">
    <source>
        <dbReference type="Proteomes" id="UP000504752"/>
    </source>
</evidence>
<keyword evidence="1" id="KW-0812">Transmembrane</keyword>
<feature type="transmembrane region" description="Helical" evidence="1">
    <location>
        <begin position="70"/>
        <end position="91"/>
    </location>
</feature>
<dbReference type="InterPro" id="IPR021401">
    <property type="entry name" value="DUF3040"/>
</dbReference>
<name>A0A6M8B4H1_9ACTO</name>
<keyword evidence="1" id="KW-0472">Membrane</keyword>
<keyword evidence="1" id="KW-1133">Transmembrane helix</keyword>
<dbReference type="RefSeq" id="WP_159524364.1">
    <property type="nucleotide sequence ID" value="NZ_CP053642.1"/>
</dbReference>
<feature type="transmembrane region" description="Helical" evidence="1">
    <location>
        <begin position="44"/>
        <end position="64"/>
    </location>
</feature>
<dbReference type="Proteomes" id="UP000504752">
    <property type="component" value="Chromosome"/>
</dbReference>